<protein>
    <submittedName>
        <fullName evidence="5">Site-specific recombinase XerD</fullName>
    </submittedName>
</protein>
<dbReference type="Proteomes" id="UP000294749">
    <property type="component" value="Unassembled WGS sequence"/>
</dbReference>
<dbReference type="GO" id="GO:0006310">
    <property type="term" value="P:DNA recombination"/>
    <property type="evidence" value="ECO:0007669"/>
    <property type="project" value="UniProtKB-KW"/>
</dbReference>
<name>A0A4R7K2A6_9FLAO</name>
<evidence type="ECO:0000256" key="1">
    <source>
        <dbReference type="ARBA" id="ARBA00008857"/>
    </source>
</evidence>
<gene>
    <name evidence="5" type="ORF">CLV90_2781</name>
</gene>
<dbReference type="InterPro" id="IPR025269">
    <property type="entry name" value="SAM-like_dom"/>
</dbReference>
<dbReference type="Gene3D" id="1.10.443.10">
    <property type="entry name" value="Intergrase catalytic core"/>
    <property type="match status" value="1"/>
</dbReference>
<dbReference type="InterPro" id="IPR010998">
    <property type="entry name" value="Integrase_recombinase_N"/>
</dbReference>
<dbReference type="AlphaFoldDB" id="A0A4R7K2A6"/>
<dbReference type="InterPro" id="IPR050090">
    <property type="entry name" value="Tyrosine_recombinase_XerCD"/>
</dbReference>
<keyword evidence="3" id="KW-0233">DNA recombination</keyword>
<dbReference type="RefSeq" id="WP_133688054.1">
    <property type="nucleotide sequence ID" value="NZ_SOAY01000012.1"/>
</dbReference>
<dbReference type="Gene3D" id="1.10.150.130">
    <property type="match status" value="1"/>
</dbReference>
<dbReference type="InterPro" id="IPR011010">
    <property type="entry name" value="DNA_brk_join_enz"/>
</dbReference>
<dbReference type="PANTHER" id="PTHR30349:SF64">
    <property type="entry name" value="PROPHAGE INTEGRASE INTD-RELATED"/>
    <property type="match status" value="1"/>
</dbReference>
<dbReference type="PANTHER" id="PTHR30349">
    <property type="entry name" value="PHAGE INTEGRASE-RELATED"/>
    <property type="match status" value="1"/>
</dbReference>
<dbReference type="PROSITE" id="PS51898">
    <property type="entry name" value="TYR_RECOMBINASE"/>
    <property type="match status" value="1"/>
</dbReference>
<dbReference type="InterPro" id="IPR035386">
    <property type="entry name" value="Arm-DNA-bind_5"/>
</dbReference>
<sequence length="447" mass="52413">MASIKIILWKHDQKKDGTFPLAIRITQNRKTRYVFTGKYIRENEWNETLSKVKKSHPNSVRLNNYLLKKLTEADSIALDADASKENITSKDIKKKVQRKGKSVSFFQFGAQRVKQKFQSGTYSVAKPELSILFNIREFLNWNKFEERQIIIDRIKQRRKERIGKSRKQDYSFLSEVKKEFEQDATLYFEDINQAFLSNYKIFCISYLEQKTRTVTNQLIFIRTLFNAAIKEGIVDSKHYPFAGEKERIRVKSGHKIGLTREEIANIENADLKEGETIWHTRNIWLFAYYFAGIRVSDVLEMKWSDFMDGRLFYTMNKNEKPVSLKVPDKAKAILEFYKKDMQSNSDYVFPYLKKADFNSKRDIFVKSRNASTLLNKYLKRIATICKIDKNLSNHIARHSFGNIAGDSISPLMLQKLYRHSDLKTTINYQANFIHKDADDALDTVLNS</sequence>
<reference evidence="5 6" key="1">
    <citation type="submission" date="2019-03" db="EMBL/GenBank/DDBJ databases">
        <title>Genomic Encyclopedia of Archaeal and Bacterial Type Strains, Phase II (KMG-II): from individual species to whole genera.</title>
        <authorList>
            <person name="Goeker M."/>
        </authorList>
    </citation>
    <scope>NUCLEOTIDE SEQUENCE [LARGE SCALE GENOMIC DNA]</scope>
    <source>
        <strain evidence="5 6">DSM 25233</strain>
    </source>
</reference>
<evidence type="ECO:0000259" key="4">
    <source>
        <dbReference type="PROSITE" id="PS51898"/>
    </source>
</evidence>
<dbReference type="OrthoDB" id="1068680at2"/>
<dbReference type="Pfam" id="PF00589">
    <property type="entry name" value="Phage_integrase"/>
    <property type="match status" value="1"/>
</dbReference>
<dbReference type="InterPro" id="IPR013762">
    <property type="entry name" value="Integrase-like_cat_sf"/>
</dbReference>
<dbReference type="Pfam" id="PF13102">
    <property type="entry name" value="Phage_int_SAM_5"/>
    <property type="match status" value="1"/>
</dbReference>
<feature type="domain" description="Tyr recombinase" evidence="4">
    <location>
        <begin position="253"/>
        <end position="446"/>
    </location>
</feature>
<keyword evidence="2" id="KW-0238">DNA-binding</keyword>
<evidence type="ECO:0000313" key="6">
    <source>
        <dbReference type="Proteomes" id="UP000294749"/>
    </source>
</evidence>
<comment type="similarity">
    <text evidence="1">Belongs to the 'phage' integrase family.</text>
</comment>
<proteinExistence type="inferred from homology"/>
<evidence type="ECO:0000313" key="5">
    <source>
        <dbReference type="EMBL" id="TDT43659.1"/>
    </source>
</evidence>
<dbReference type="GO" id="GO:0015074">
    <property type="term" value="P:DNA integration"/>
    <property type="evidence" value="ECO:0007669"/>
    <property type="project" value="InterPro"/>
</dbReference>
<dbReference type="Pfam" id="PF17293">
    <property type="entry name" value="Arm-DNA-bind_5"/>
    <property type="match status" value="1"/>
</dbReference>
<organism evidence="5 6">
    <name type="scientific">Maribacter spongiicola</name>
    <dbReference type="NCBI Taxonomy" id="1206753"/>
    <lineage>
        <taxon>Bacteria</taxon>
        <taxon>Pseudomonadati</taxon>
        <taxon>Bacteroidota</taxon>
        <taxon>Flavobacteriia</taxon>
        <taxon>Flavobacteriales</taxon>
        <taxon>Flavobacteriaceae</taxon>
        <taxon>Maribacter</taxon>
    </lineage>
</organism>
<dbReference type="InterPro" id="IPR002104">
    <property type="entry name" value="Integrase_catalytic"/>
</dbReference>
<dbReference type="GO" id="GO:0003677">
    <property type="term" value="F:DNA binding"/>
    <property type="evidence" value="ECO:0007669"/>
    <property type="project" value="UniProtKB-KW"/>
</dbReference>
<accession>A0A4R7K2A6</accession>
<dbReference type="SUPFAM" id="SSF56349">
    <property type="entry name" value="DNA breaking-rejoining enzymes"/>
    <property type="match status" value="1"/>
</dbReference>
<comment type="caution">
    <text evidence="5">The sequence shown here is derived from an EMBL/GenBank/DDBJ whole genome shotgun (WGS) entry which is preliminary data.</text>
</comment>
<evidence type="ECO:0000256" key="2">
    <source>
        <dbReference type="ARBA" id="ARBA00023125"/>
    </source>
</evidence>
<dbReference type="EMBL" id="SOAY01000012">
    <property type="protein sequence ID" value="TDT43659.1"/>
    <property type="molecule type" value="Genomic_DNA"/>
</dbReference>
<keyword evidence="6" id="KW-1185">Reference proteome</keyword>
<evidence type="ECO:0000256" key="3">
    <source>
        <dbReference type="ARBA" id="ARBA00023172"/>
    </source>
</evidence>